<evidence type="ECO:0000256" key="1">
    <source>
        <dbReference type="ARBA" id="ARBA00022679"/>
    </source>
</evidence>
<feature type="domain" description="N-acetyltransferase" evidence="2">
    <location>
        <begin position="1"/>
        <end position="140"/>
    </location>
</feature>
<dbReference type="Gene3D" id="3.40.630.30">
    <property type="match status" value="1"/>
</dbReference>
<reference evidence="3 4" key="1">
    <citation type="journal article" date="2019" name="Nat. Ecol. Evol.">
        <title>Megaphylogeny resolves global patterns of mushroom evolution.</title>
        <authorList>
            <person name="Varga T."/>
            <person name="Krizsan K."/>
            <person name="Foldi C."/>
            <person name="Dima B."/>
            <person name="Sanchez-Garcia M."/>
            <person name="Sanchez-Ramirez S."/>
            <person name="Szollosi G.J."/>
            <person name="Szarkandi J.G."/>
            <person name="Papp V."/>
            <person name="Albert L."/>
            <person name="Andreopoulos W."/>
            <person name="Angelini C."/>
            <person name="Antonin V."/>
            <person name="Barry K.W."/>
            <person name="Bougher N.L."/>
            <person name="Buchanan P."/>
            <person name="Buyck B."/>
            <person name="Bense V."/>
            <person name="Catcheside P."/>
            <person name="Chovatia M."/>
            <person name="Cooper J."/>
            <person name="Damon W."/>
            <person name="Desjardin D."/>
            <person name="Finy P."/>
            <person name="Geml J."/>
            <person name="Haridas S."/>
            <person name="Hughes K."/>
            <person name="Justo A."/>
            <person name="Karasinski D."/>
            <person name="Kautmanova I."/>
            <person name="Kiss B."/>
            <person name="Kocsube S."/>
            <person name="Kotiranta H."/>
            <person name="LaButti K.M."/>
            <person name="Lechner B.E."/>
            <person name="Liimatainen K."/>
            <person name="Lipzen A."/>
            <person name="Lukacs Z."/>
            <person name="Mihaltcheva S."/>
            <person name="Morgado L.N."/>
            <person name="Niskanen T."/>
            <person name="Noordeloos M.E."/>
            <person name="Ohm R.A."/>
            <person name="Ortiz-Santana B."/>
            <person name="Ovrebo C."/>
            <person name="Racz N."/>
            <person name="Riley R."/>
            <person name="Savchenko A."/>
            <person name="Shiryaev A."/>
            <person name="Soop K."/>
            <person name="Spirin V."/>
            <person name="Szebenyi C."/>
            <person name="Tomsovsky M."/>
            <person name="Tulloss R.E."/>
            <person name="Uehling J."/>
            <person name="Grigoriev I.V."/>
            <person name="Vagvolgyi C."/>
            <person name="Papp T."/>
            <person name="Martin F.M."/>
            <person name="Miettinen O."/>
            <person name="Hibbett D.S."/>
            <person name="Nagy L.G."/>
        </authorList>
    </citation>
    <scope>NUCLEOTIDE SEQUENCE [LARGE SCALE GENOMIC DNA]</scope>
    <source>
        <strain evidence="3 4">FP101781</strain>
    </source>
</reference>
<dbReference type="EMBL" id="QPFP01000033">
    <property type="protein sequence ID" value="TEB28391.1"/>
    <property type="molecule type" value="Genomic_DNA"/>
</dbReference>
<dbReference type="InterPro" id="IPR050769">
    <property type="entry name" value="NAT_camello-type"/>
</dbReference>
<dbReference type="PANTHER" id="PTHR13947">
    <property type="entry name" value="GNAT FAMILY N-ACETYLTRANSFERASE"/>
    <property type="match status" value="1"/>
</dbReference>
<dbReference type="Pfam" id="PF00583">
    <property type="entry name" value="Acetyltransf_1"/>
    <property type="match status" value="1"/>
</dbReference>
<evidence type="ECO:0000259" key="2">
    <source>
        <dbReference type="PROSITE" id="PS51186"/>
    </source>
</evidence>
<keyword evidence="4" id="KW-1185">Reference proteome</keyword>
<dbReference type="PANTHER" id="PTHR13947:SF37">
    <property type="entry name" value="LD18367P"/>
    <property type="match status" value="1"/>
</dbReference>
<comment type="caution">
    <text evidence="3">The sequence shown here is derived from an EMBL/GenBank/DDBJ whole genome shotgun (WGS) entry which is preliminary data.</text>
</comment>
<dbReference type="InterPro" id="IPR000182">
    <property type="entry name" value="GNAT_dom"/>
</dbReference>
<sequence>DFADIGKHYGVVTRPDGTSFFPGNNGFWVAELLVTGRPTGEIVGCIGLDCAFRADPSHPELRRMAVSSSLQRKGIGRRLLEELLRHARDRKLRAINIQTTAHSKSAVGIYERFGWRIISEQGAPGKPWLDFRLVELTMEL</sequence>
<evidence type="ECO:0000313" key="4">
    <source>
        <dbReference type="Proteomes" id="UP000298030"/>
    </source>
</evidence>
<keyword evidence="1 3" id="KW-0808">Transferase</keyword>
<dbReference type="PROSITE" id="PS51186">
    <property type="entry name" value="GNAT"/>
    <property type="match status" value="1"/>
</dbReference>
<dbReference type="GO" id="GO:0008080">
    <property type="term" value="F:N-acetyltransferase activity"/>
    <property type="evidence" value="ECO:0007669"/>
    <property type="project" value="InterPro"/>
</dbReference>
<dbReference type="Proteomes" id="UP000298030">
    <property type="component" value="Unassembled WGS sequence"/>
</dbReference>
<dbReference type="STRING" id="71717.A0A4Y7T312"/>
<feature type="non-terminal residue" evidence="3">
    <location>
        <position position="1"/>
    </location>
</feature>
<dbReference type="InterPro" id="IPR016181">
    <property type="entry name" value="Acyl_CoA_acyltransferase"/>
</dbReference>
<evidence type="ECO:0000313" key="3">
    <source>
        <dbReference type="EMBL" id="TEB28391.1"/>
    </source>
</evidence>
<name>A0A4Y7T312_COPMI</name>
<dbReference type="CDD" id="cd04301">
    <property type="entry name" value="NAT_SF"/>
    <property type="match status" value="1"/>
</dbReference>
<dbReference type="OrthoDB" id="41532at2759"/>
<proteinExistence type="predicted"/>
<accession>A0A4Y7T312</accession>
<organism evidence="3 4">
    <name type="scientific">Coprinellus micaceus</name>
    <name type="common">Glistening ink-cap mushroom</name>
    <name type="synonym">Coprinus micaceus</name>
    <dbReference type="NCBI Taxonomy" id="71717"/>
    <lineage>
        <taxon>Eukaryota</taxon>
        <taxon>Fungi</taxon>
        <taxon>Dikarya</taxon>
        <taxon>Basidiomycota</taxon>
        <taxon>Agaricomycotina</taxon>
        <taxon>Agaricomycetes</taxon>
        <taxon>Agaricomycetidae</taxon>
        <taxon>Agaricales</taxon>
        <taxon>Agaricineae</taxon>
        <taxon>Psathyrellaceae</taxon>
        <taxon>Coprinellus</taxon>
    </lineage>
</organism>
<dbReference type="SUPFAM" id="SSF55729">
    <property type="entry name" value="Acyl-CoA N-acyltransferases (Nat)"/>
    <property type="match status" value="1"/>
</dbReference>
<gene>
    <name evidence="3" type="ORF">FA13DRAFT_1633330</name>
</gene>
<dbReference type="AlphaFoldDB" id="A0A4Y7T312"/>
<protein>
    <submittedName>
        <fullName evidence="3">Acyl-CoA N-acyltransferase</fullName>
    </submittedName>
</protein>
<keyword evidence="3" id="KW-0012">Acyltransferase</keyword>